<organism evidence="2 3">
    <name type="scientific">Peltaster fructicola</name>
    <dbReference type="NCBI Taxonomy" id="286661"/>
    <lineage>
        <taxon>Eukaryota</taxon>
        <taxon>Fungi</taxon>
        <taxon>Dikarya</taxon>
        <taxon>Ascomycota</taxon>
        <taxon>Pezizomycotina</taxon>
        <taxon>Dothideomycetes</taxon>
        <taxon>Dothideomycetes incertae sedis</taxon>
        <taxon>Peltaster</taxon>
    </lineage>
</organism>
<accession>A0A6H0XXW4</accession>
<dbReference type="EMBL" id="CP051141">
    <property type="protein sequence ID" value="QIW99259.1"/>
    <property type="molecule type" value="Genomic_DNA"/>
</dbReference>
<dbReference type="Proteomes" id="UP000503462">
    <property type="component" value="Chromosome 3"/>
</dbReference>
<protein>
    <submittedName>
        <fullName evidence="2">Uncharacterized protein</fullName>
    </submittedName>
</protein>
<reference evidence="2 3" key="1">
    <citation type="journal article" date="2016" name="Sci. Rep.">
        <title>Peltaster fructicola genome reveals evolution from an invasive phytopathogen to an ectophytic parasite.</title>
        <authorList>
            <person name="Xu C."/>
            <person name="Chen H."/>
            <person name="Gleason M.L."/>
            <person name="Xu J.R."/>
            <person name="Liu H."/>
            <person name="Zhang R."/>
            <person name="Sun G."/>
        </authorList>
    </citation>
    <scope>NUCLEOTIDE SEQUENCE [LARGE SCALE GENOMIC DNA]</scope>
    <source>
        <strain evidence="2 3">LNHT1506</strain>
    </source>
</reference>
<feature type="region of interest" description="Disordered" evidence="1">
    <location>
        <begin position="37"/>
        <end position="68"/>
    </location>
</feature>
<keyword evidence="3" id="KW-1185">Reference proteome</keyword>
<sequence>MGSTVRYGEDYIRALPGRDKQRVSVWSRRSQARINSQSVTHKNEYIKSGPEMTTTTAEQDTDTTDNSSYSTFATSPPVASDLPVSKIASLKLDPTTIEEMLRRVRSHDTDASDWKGKIHGILDALRDVETILFACTKEHNGPKIDALRVMLDTIITCLVGDRNVHTFMNDEAWIREHSAIE</sequence>
<proteinExistence type="predicted"/>
<gene>
    <name evidence="2" type="ORF">AMS68_004777</name>
</gene>
<evidence type="ECO:0000313" key="2">
    <source>
        <dbReference type="EMBL" id="QIW99259.1"/>
    </source>
</evidence>
<evidence type="ECO:0000256" key="1">
    <source>
        <dbReference type="SAM" id="MobiDB-lite"/>
    </source>
</evidence>
<evidence type="ECO:0000313" key="3">
    <source>
        <dbReference type="Proteomes" id="UP000503462"/>
    </source>
</evidence>
<name>A0A6H0XXW4_9PEZI</name>
<dbReference type="AlphaFoldDB" id="A0A6H0XXW4"/>